<evidence type="ECO:0000256" key="1">
    <source>
        <dbReference type="SAM" id="MobiDB-lite"/>
    </source>
</evidence>
<dbReference type="Proteomes" id="UP000694863">
    <property type="component" value="Unplaced"/>
</dbReference>
<keyword evidence="2" id="KW-1185">Reference proteome</keyword>
<name>A0ABM0IS56_ECHTE</name>
<feature type="region of interest" description="Disordered" evidence="1">
    <location>
        <begin position="27"/>
        <end position="75"/>
    </location>
</feature>
<evidence type="ECO:0000313" key="2">
    <source>
        <dbReference type="Proteomes" id="UP000694863"/>
    </source>
</evidence>
<evidence type="ECO:0000313" key="3">
    <source>
        <dbReference type="RefSeq" id="XP_004706510.3"/>
    </source>
</evidence>
<dbReference type="PANTHER" id="PTHR35667:SF1">
    <property type="entry name" value="LEUKEMIA NUP98 FUSION PARTNER 1"/>
    <property type="match status" value="1"/>
</dbReference>
<feature type="compositionally biased region" description="Basic and acidic residues" evidence="1">
    <location>
        <begin position="150"/>
        <end position="165"/>
    </location>
</feature>
<dbReference type="InterPro" id="IPR029280">
    <property type="entry name" value="LNP1"/>
</dbReference>
<accession>A0ABM0IS56</accession>
<dbReference type="Pfam" id="PF15419">
    <property type="entry name" value="LNP1"/>
    <property type="match status" value="1"/>
</dbReference>
<feature type="compositionally biased region" description="Basic and acidic residues" evidence="1">
    <location>
        <begin position="184"/>
        <end position="198"/>
    </location>
</feature>
<feature type="region of interest" description="Disordered" evidence="1">
    <location>
        <begin position="88"/>
        <end position="113"/>
    </location>
</feature>
<sequence>MAHKDDDDDVSFAKWMSSFWGHCWTEEDERRPRQRHRSQAASYRKTSLPCPFPERPQMTPSDHIPRRHSHESQEFRCQIHVKNYRKCSGDGSFKEPLGTNRRAHSLSQGGSKSFEQQLCFRTKRAVSLGPESKKELDERARLRMEMRACKQVEGKRKSGKKEHGEAYLPPSETRRSIPAPQWNTEKKHTCPPVGHREAYLPPSGTRRSIPAPQWDTEKHTCPPRGTWRSIPAP</sequence>
<protein>
    <submittedName>
        <fullName evidence="3">Leukemia NUP98 fusion partner 1 isoform X1</fullName>
    </submittedName>
</protein>
<proteinExistence type="predicted"/>
<organism evidence="2 3">
    <name type="scientific">Echinops telfairi</name>
    <name type="common">Lesser hedgehog tenrec</name>
    <dbReference type="NCBI Taxonomy" id="9371"/>
    <lineage>
        <taxon>Eukaryota</taxon>
        <taxon>Metazoa</taxon>
        <taxon>Chordata</taxon>
        <taxon>Craniata</taxon>
        <taxon>Vertebrata</taxon>
        <taxon>Euteleostomi</taxon>
        <taxon>Mammalia</taxon>
        <taxon>Eutheria</taxon>
        <taxon>Afrotheria</taxon>
        <taxon>Tenrecidae</taxon>
        <taxon>Tenrecinae</taxon>
        <taxon>Echinops</taxon>
    </lineage>
</organism>
<feature type="region of interest" description="Disordered" evidence="1">
    <location>
        <begin position="150"/>
        <end position="233"/>
    </location>
</feature>
<reference evidence="3" key="1">
    <citation type="submission" date="2025-08" db="UniProtKB">
        <authorList>
            <consortium name="RefSeq"/>
        </authorList>
    </citation>
    <scope>IDENTIFICATION</scope>
</reference>
<gene>
    <name evidence="3" type="primary">LNP1</name>
</gene>
<dbReference type="PANTHER" id="PTHR35667">
    <property type="entry name" value="LEUKEMIA NUP98 FUSION PARTNER 1"/>
    <property type="match status" value="1"/>
</dbReference>
<dbReference type="GeneID" id="101643190"/>
<dbReference type="RefSeq" id="XP_004706510.3">
    <property type="nucleotide sequence ID" value="XM_004706453.3"/>
</dbReference>